<evidence type="ECO:0000313" key="1">
    <source>
        <dbReference type="EMBL" id="GAT43438.1"/>
    </source>
</evidence>
<organism evidence="1 2">
    <name type="scientific">Mycena chlorophos</name>
    <name type="common">Agaric fungus</name>
    <name type="synonym">Agaricus chlorophos</name>
    <dbReference type="NCBI Taxonomy" id="658473"/>
    <lineage>
        <taxon>Eukaryota</taxon>
        <taxon>Fungi</taxon>
        <taxon>Dikarya</taxon>
        <taxon>Basidiomycota</taxon>
        <taxon>Agaricomycotina</taxon>
        <taxon>Agaricomycetes</taxon>
        <taxon>Agaricomycetidae</taxon>
        <taxon>Agaricales</taxon>
        <taxon>Marasmiineae</taxon>
        <taxon>Mycenaceae</taxon>
        <taxon>Mycena</taxon>
    </lineage>
</organism>
<evidence type="ECO:0000313" key="2">
    <source>
        <dbReference type="Proteomes" id="UP000815677"/>
    </source>
</evidence>
<dbReference type="EMBL" id="DF839011">
    <property type="protein sequence ID" value="GAT43438.1"/>
    <property type="molecule type" value="Genomic_DNA"/>
</dbReference>
<reference evidence="1" key="1">
    <citation type="submission" date="2014-09" db="EMBL/GenBank/DDBJ databases">
        <title>Genome sequence of the luminous mushroom Mycena chlorophos for searching fungal bioluminescence genes.</title>
        <authorList>
            <person name="Tanaka Y."/>
            <person name="Kasuga D."/>
            <person name="Oba Y."/>
            <person name="Hase S."/>
            <person name="Sato K."/>
            <person name="Oba Y."/>
            <person name="Sakakibara Y."/>
        </authorList>
    </citation>
    <scope>NUCLEOTIDE SEQUENCE</scope>
</reference>
<sequence length="309" mass="35421">MPCVNEIYFLLRPLAHLHRRLLRVHPESSRVVHGRGSQRADIVRVVNEVWDRNIEYGMRRLPDIIVVRHNFAVILHALMQSKRENTLYHRILNLERIRRVKSTTILFVWLRAAHLLHFRMRDAAYAVGFAIPSRDNRSVAPLPLHGQIHPRRRLPTLPFGRSDLPHPPRWNIRHPLLRRRAATRIRPCRACLHFPAPQGPRLALASSAQSTQSRLGRGRVEPALPHAEFGVVVNRFRRAALTALKAFLLCCVRASDSSPATLENDDDGPRFPYHIARPTYNLALLNLRGDGAQIYVFPRGPLMIDAPDD</sequence>
<gene>
    <name evidence="1" type="ORF">MCHLO_01118</name>
</gene>
<dbReference type="Proteomes" id="UP000815677">
    <property type="component" value="Unassembled WGS sequence"/>
</dbReference>
<name>A0ABQ0KWW6_MYCCL</name>
<feature type="non-terminal residue" evidence="1">
    <location>
        <position position="309"/>
    </location>
</feature>
<keyword evidence="2" id="KW-1185">Reference proteome</keyword>
<accession>A0ABQ0KWW6</accession>
<protein>
    <submittedName>
        <fullName evidence="1">Uncharacterized protein</fullName>
    </submittedName>
</protein>
<proteinExistence type="predicted"/>